<accession>A0A4D5XFH2</accession>
<dbReference type="EMBL" id="MK500471">
    <property type="protein sequence ID" value="QBK90268.1"/>
    <property type="molecule type" value="Genomic_DNA"/>
</dbReference>
<evidence type="ECO:0008006" key="3">
    <source>
        <dbReference type="Google" id="ProtNLM"/>
    </source>
</evidence>
<evidence type="ECO:0000256" key="1">
    <source>
        <dbReference type="SAM" id="Phobius"/>
    </source>
</evidence>
<organism evidence="2">
    <name type="scientific">Pithovirus LCPAC102</name>
    <dbReference type="NCBI Taxonomy" id="2506587"/>
    <lineage>
        <taxon>Viruses</taxon>
        <taxon>Pithoviruses</taxon>
    </lineage>
</organism>
<name>A0A4D5XFH2_9VIRU</name>
<protein>
    <recommendedName>
        <fullName evidence="3">Transmembrane protein</fullName>
    </recommendedName>
</protein>
<reference evidence="2" key="1">
    <citation type="journal article" date="2019" name="MBio">
        <title>Virus Genomes from Deep Sea Sediments Expand the Ocean Megavirome and Support Independent Origins of Viral Gigantism.</title>
        <authorList>
            <person name="Backstrom D."/>
            <person name="Yutin N."/>
            <person name="Jorgensen S.L."/>
            <person name="Dharamshi J."/>
            <person name="Homa F."/>
            <person name="Zaremba-Niedwiedzka K."/>
            <person name="Spang A."/>
            <person name="Wolf Y.I."/>
            <person name="Koonin E.V."/>
            <person name="Ettema T.J."/>
        </authorList>
    </citation>
    <scope>NUCLEOTIDE SEQUENCE</scope>
</reference>
<keyword evidence="1" id="KW-0812">Transmembrane</keyword>
<sequence length="142" mass="16483">MSFGYNSPIIGYPVSNTPLLSSDYDLYPSEYKSLNPDISTEHPVPDKDEFNLNKSSNVNNTPNNILVLFILGALIFLVLFAWFNIIKILIDIFYETLYPTSIQPDQNHPTQRDFNVALIKQLTYTFIITIILYIFFKFIYKI</sequence>
<evidence type="ECO:0000313" key="2">
    <source>
        <dbReference type="EMBL" id="QBK90268.1"/>
    </source>
</evidence>
<feature type="transmembrane region" description="Helical" evidence="1">
    <location>
        <begin position="65"/>
        <end position="90"/>
    </location>
</feature>
<feature type="transmembrane region" description="Helical" evidence="1">
    <location>
        <begin position="122"/>
        <end position="140"/>
    </location>
</feature>
<proteinExistence type="predicted"/>
<gene>
    <name evidence="2" type="ORF">LCPAC102_01810</name>
</gene>
<keyword evidence="1" id="KW-0472">Membrane</keyword>
<keyword evidence="1" id="KW-1133">Transmembrane helix</keyword>